<keyword evidence="2" id="KW-1185">Reference proteome</keyword>
<protein>
    <submittedName>
        <fullName evidence="1">Uncharacterized protein</fullName>
    </submittedName>
</protein>
<evidence type="ECO:0000313" key="1">
    <source>
        <dbReference type="EMBL" id="GBN45863.1"/>
    </source>
</evidence>
<proteinExistence type="predicted"/>
<comment type="caution">
    <text evidence="1">The sequence shown here is derived from an EMBL/GenBank/DDBJ whole genome shotgun (WGS) entry which is preliminary data.</text>
</comment>
<dbReference type="EMBL" id="BGPR01010373">
    <property type="protein sequence ID" value="GBN45863.1"/>
    <property type="molecule type" value="Genomic_DNA"/>
</dbReference>
<evidence type="ECO:0000313" key="2">
    <source>
        <dbReference type="Proteomes" id="UP000499080"/>
    </source>
</evidence>
<dbReference type="Proteomes" id="UP000499080">
    <property type="component" value="Unassembled WGS sequence"/>
</dbReference>
<dbReference type="AlphaFoldDB" id="A0A4Y2P4B5"/>
<gene>
    <name evidence="1" type="ORF">AVEN_159207_1</name>
</gene>
<reference evidence="1 2" key="1">
    <citation type="journal article" date="2019" name="Sci. Rep.">
        <title>Orb-weaving spider Araneus ventricosus genome elucidates the spidroin gene catalogue.</title>
        <authorList>
            <person name="Kono N."/>
            <person name="Nakamura H."/>
            <person name="Ohtoshi R."/>
            <person name="Moran D.A.P."/>
            <person name="Shinohara A."/>
            <person name="Yoshida Y."/>
            <person name="Fujiwara M."/>
            <person name="Mori M."/>
            <person name="Tomita M."/>
            <person name="Arakawa K."/>
        </authorList>
    </citation>
    <scope>NUCLEOTIDE SEQUENCE [LARGE SCALE GENOMIC DNA]</scope>
</reference>
<organism evidence="1 2">
    <name type="scientific">Araneus ventricosus</name>
    <name type="common">Orbweaver spider</name>
    <name type="synonym">Epeira ventricosa</name>
    <dbReference type="NCBI Taxonomy" id="182803"/>
    <lineage>
        <taxon>Eukaryota</taxon>
        <taxon>Metazoa</taxon>
        <taxon>Ecdysozoa</taxon>
        <taxon>Arthropoda</taxon>
        <taxon>Chelicerata</taxon>
        <taxon>Arachnida</taxon>
        <taxon>Araneae</taxon>
        <taxon>Araneomorphae</taxon>
        <taxon>Entelegynae</taxon>
        <taxon>Araneoidea</taxon>
        <taxon>Araneidae</taxon>
        <taxon>Araneus</taxon>
    </lineage>
</organism>
<sequence>MLLQSLVRHINGAVARLESYPSHVPTHWVVFACVYHNGAIIQPHCPCQFCGGLSCSYSTSLGVFSLPTPTMLTQSVKDANSTRCSQMVALRSTDSARCCLKAVMRREPVLSA</sequence>
<name>A0A4Y2P4B5_ARAVE</name>
<accession>A0A4Y2P4B5</accession>